<evidence type="ECO:0000313" key="2">
    <source>
        <dbReference type="Proteomes" id="UP001152795"/>
    </source>
</evidence>
<protein>
    <submittedName>
        <fullName evidence="1">Uncharacterized protein</fullName>
    </submittedName>
</protein>
<evidence type="ECO:0000313" key="1">
    <source>
        <dbReference type="EMBL" id="CAB4001583.1"/>
    </source>
</evidence>
<dbReference type="AlphaFoldDB" id="A0A7D9E4N2"/>
<accession>A0A7D9E4N2</accession>
<name>A0A7D9E4N2_PARCT</name>
<keyword evidence="2" id="KW-1185">Reference proteome</keyword>
<proteinExistence type="predicted"/>
<dbReference type="EMBL" id="CACRXK020004126">
    <property type="protein sequence ID" value="CAB4001583.1"/>
    <property type="molecule type" value="Genomic_DNA"/>
</dbReference>
<dbReference type="OrthoDB" id="5957404at2759"/>
<organism evidence="1 2">
    <name type="scientific">Paramuricea clavata</name>
    <name type="common">Red gorgonian</name>
    <name type="synonym">Violescent sea-whip</name>
    <dbReference type="NCBI Taxonomy" id="317549"/>
    <lineage>
        <taxon>Eukaryota</taxon>
        <taxon>Metazoa</taxon>
        <taxon>Cnidaria</taxon>
        <taxon>Anthozoa</taxon>
        <taxon>Octocorallia</taxon>
        <taxon>Malacalcyonacea</taxon>
        <taxon>Plexauridae</taxon>
        <taxon>Paramuricea</taxon>
    </lineage>
</organism>
<dbReference type="Proteomes" id="UP001152795">
    <property type="component" value="Unassembled WGS sequence"/>
</dbReference>
<gene>
    <name evidence="1" type="ORF">PACLA_8A018076</name>
</gene>
<comment type="caution">
    <text evidence="1">The sequence shown here is derived from an EMBL/GenBank/DDBJ whole genome shotgun (WGS) entry which is preliminary data.</text>
</comment>
<reference evidence="1" key="1">
    <citation type="submission" date="2020-04" db="EMBL/GenBank/DDBJ databases">
        <authorList>
            <person name="Alioto T."/>
            <person name="Alioto T."/>
            <person name="Gomez Garrido J."/>
        </authorList>
    </citation>
    <scope>NUCLEOTIDE SEQUENCE</scope>
    <source>
        <strain evidence="1">A484AB</strain>
    </source>
</reference>
<sequence length="242" mass="27913">MKPDDSVNASFLRREFKISGQIGEPGQADKLTFVSLTHQIDSGLKRGYNENEIVDAVIRAISLHSSLRSYVETLKDLSLPKLRKILRVHYREKSASELYQTLATIFQDPKETPQQFLLRSLELRNKVGFASKESDCEVQYDEPLIQKTFMKSFETGLRDDILAANLRPILRLPSLSDEELMKNVNELASHQAERQSKLACERRSAKVNGAKWTVRKLKCVKMVEIMIKFWPRFERSNLTLRV</sequence>